<dbReference type="RefSeq" id="XP_062650879.1">
    <property type="nucleotide sequence ID" value="XM_062786165.1"/>
</dbReference>
<accession>A0AAN6U615</accession>
<comment type="caution">
    <text evidence="2">The sequence shown here is derived from an EMBL/GenBank/DDBJ whole genome shotgun (WGS) entry which is preliminary data.</text>
</comment>
<evidence type="ECO:0000313" key="3">
    <source>
        <dbReference type="Proteomes" id="UP001302602"/>
    </source>
</evidence>
<reference evidence="2" key="1">
    <citation type="journal article" date="2023" name="Mol. Phylogenet. Evol.">
        <title>Genome-scale phylogeny and comparative genomics of the fungal order Sordariales.</title>
        <authorList>
            <person name="Hensen N."/>
            <person name="Bonometti L."/>
            <person name="Westerberg I."/>
            <person name="Brannstrom I.O."/>
            <person name="Guillou S."/>
            <person name="Cros-Aarteil S."/>
            <person name="Calhoun S."/>
            <person name="Haridas S."/>
            <person name="Kuo A."/>
            <person name="Mondo S."/>
            <person name="Pangilinan J."/>
            <person name="Riley R."/>
            <person name="LaButti K."/>
            <person name="Andreopoulos B."/>
            <person name="Lipzen A."/>
            <person name="Chen C."/>
            <person name="Yan M."/>
            <person name="Daum C."/>
            <person name="Ng V."/>
            <person name="Clum A."/>
            <person name="Steindorff A."/>
            <person name="Ohm R.A."/>
            <person name="Martin F."/>
            <person name="Silar P."/>
            <person name="Natvig D.O."/>
            <person name="Lalanne C."/>
            <person name="Gautier V."/>
            <person name="Ament-Velasquez S.L."/>
            <person name="Kruys A."/>
            <person name="Hutchinson M.I."/>
            <person name="Powell A.J."/>
            <person name="Barry K."/>
            <person name="Miller A.N."/>
            <person name="Grigoriev I.V."/>
            <person name="Debuchy R."/>
            <person name="Gladieux P."/>
            <person name="Hiltunen Thoren M."/>
            <person name="Johannesson H."/>
        </authorList>
    </citation>
    <scope>NUCLEOTIDE SEQUENCE</scope>
    <source>
        <strain evidence="2">CBS 731.68</strain>
    </source>
</reference>
<organism evidence="2 3">
    <name type="scientific">Parathielavia appendiculata</name>
    <dbReference type="NCBI Taxonomy" id="2587402"/>
    <lineage>
        <taxon>Eukaryota</taxon>
        <taxon>Fungi</taxon>
        <taxon>Dikarya</taxon>
        <taxon>Ascomycota</taxon>
        <taxon>Pezizomycotina</taxon>
        <taxon>Sordariomycetes</taxon>
        <taxon>Sordariomycetidae</taxon>
        <taxon>Sordariales</taxon>
        <taxon>Chaetomiaceae</taxon>
        <taxon>Parathielavia</taxon>
    </lineage>
</organism>
<feature type="region of interest" description="Disordered" evidence="1">
    <location>
        <begin position="1"/>
        <end position="26"/>
    </location>
</feature>
<dbReference type="AlphaFoldDB" id="A0AAN6U615"/>
<name>A0AAN6U615_9PEZI</name>
<reference evidence="2" key="2">
    <citation type="submission" date="2023-05" db="EMBL/GenBank/DDBJ databases">
        <authorList>
            <consortium name="Lawrence Berkeley National Laboratory"/>
            <person name="Steindorff A."/>
            <person name="Hensen N."/>
            <person name="Bonometti L."/>
            <person name="Westerberg I."/>
            <person name="Brannstrom I.O."/>
            <person name="Guillou S."/>
            <person name="Cros-Aarteil S."/>
            <person name="Calhoun S."/>
            <person name="Haridas S."/>
            <person name="Kuo A."/>
            <person name="Mondo S."/>
            <person name="Pangilinan J."/>
            <person name="Riley R."/>
            <person name="Labutti K."/>
            <person name="Andreopoulos B."/>
            <person name="Lipzen A."/>
            <person name="Chen C."/>
            <person name="Yanf M."/>
            <person name="Daum C."/>
            <person name="Ng V."/>
            <person name="Clum A."/>
            <person name="Ohm R."/>
            <person name="Martin F."/>
            <person name="Silar P."/>
            <person name="Natvig D."/>
            <person name="Lalanne C."/>
            <person name="Gautier V."/>
            <person name="Ament-Velasquez S.L."/>
            <person name="Kruys A."/>
            <person name="Hutchinson M.I."/>
            <person name="Powell A.J."/>
            <person name="Barry K."/>
            <person name="Miller A.N."/>
            <person name="Grigoriev I.V."/>
            <person name="Debuchy R."/>
            <person name="Gladieux P."/>
            <person name="Thoren M.H."/>
            <person name="Johannesson H."/>
        </authorList>
    </citation>
    <scope>NUCLEOTIDE SEQUENCE</scope>
    <source>
        <strain evidence="2">CBS 731.68</strain>
    </source>
</reference>
<feature type="compositionally biased region" description="Polar residues" evidence="1">
    <location>
        <begin position="1"/>
        <end position="10"/>
    </location>
</feature>
<keyword evidence="3" id="KW-1185">Reference proteome</keyword>
<evidence type="ECO:0000256" key="1">
    <source>
        <dbReference type="SAM" id="MobiDB-lite"/>
    </source>
</evidence>
<dbReference type="GeneID" id="87822931"/>
<gene>
    <name evidence="2" type="ORF">N657DRAFT_193195</name>
</gene>
<sequence length="100" mass="11183">MPPMSGSQFPDAQLPGPQKSPWEHRDRPTLSWACPLWRRSGSKDIKHCIPSTTTSRCRIAVACMIAPHGAVVLLFSLAPHQHSLPFSRPKTPKPWPEHVD</sequence>
<protein>
    <submittedName>
        <fullName evidence="2">Uncharacterized protein</fullName>
    </submittedName>
</protein>
<proteinExistence type="predicted"/>
<dbReference type="Proteomes" id="UP001302602">
    <property type="component" value="Unassembled WGS sequence"/>
</dbReference>
<evidence type="ECO:0000313" key="2">
    <source>
        <dbReference type="EMBL" id="KAK4127108.1"/>
    </source>
</evidence>
<dbReference type="EMBL" id="MU853224">
    <property type="protein sequence ID" value="KAK4127108.1"/>
    <property type="molecule type" value="Genomic_DNA"/>
</dbReference>